<dbReference type="AlphaFoldDB" id="A0AAU7B304"/>
<evidence type="ECO:0000256" key="4">
    <source>
        <dbReference type="SAM" id="MobiDB-lite"/>
    </source>
</evidence>
<gene>
    <name evidence="6" type="ORF">DSM112329_05148</name>
</gene>
<evidence type="ECO:0000256" key="2">
    <source>
        <dbReference type="ARBA" id="ARBA00004236"/>
    </source>
</evidence>
<accession>A0AAU7B304</accession>
<proteinExistence type="predicted"/>
<dbReference type="GO" id="GO:0005886">
    <property type="term" value="C:plasma membrane"/>
    <property type="evidence" value="ECO:0007669"/>
    <property type="project" value="UniProtKB-SubCell"/>
</dbReference>
<dbReference type="RefSeq" id="WP_354699431.1">
    <property type="nucleotide sequence ID" value="NZ_CP114014.1"/>
</dbReference>
<dbReference type="InterPro" id="IPR003661">
    <property type="entry name" value="HisK_dim/P_dom"/>
</dbReference>
<organism evidence="6">
    <name type="scientific">Paraconexibacter sp. AEG42_29</name>
    <dbReference type="NCBI Taxonomy" id="2997339"/>
    <lineage>
        <taxon>Bacteria</taxon>
        <taxon>Bacillati</taxon>
        <taxon>Actinomycetota</taxon>
        <taxon>Thermoleophilia</taxon>
        <taxon>Solirubrobacterales</taxon>
        <taxon>Paraconexibacteraceae</taxon>
        <taxon>Paraconexibacter</taxon>
    </lineage>
</organism>
<dbReference type="EMBL" id="CP114014">
    <property type="protein sequence ID" value="XAY08250.1"/>
    <property type="molecule type" value="Genomic_DNA"/>
</dbReference>
<protein>
    <recommendedName>
        <fullName evidence="3">histidine kinase</fullName>
        <ecNumber evidence="3">2.7.13.3</ecNumber>
    </recommendedName>
</protein>
<reference evidence="6" key="1">
    <citation type="submission" date="2022-12" db="EMBL/GenBank/DDBJ databases">
        <title>Paraconexibacter alkalitolerans sp. nov. and Baekduia alba sp. nov., isolated from soil and emended description of the genera Paraconexibacter (Chun et al., 2020) and Baekduia (An et al., 2020).</title>
        <authorList>
            <person name="Vieira S."/>
            <person name="Huber K.J."/>
            <person name="Geppert A."/>
            <person name="Wolf J."/>
            <person name="Neumann-Schaal M."/>
            <person name="Muesken M."/>
            <person name="Overmann J."/>
        </authorList>
    </citation>
    <scope>NUCLEOTIDE SEQUENCE</scope>
    <source>
        <strain evidence="6">AEG42_29</strain>
    </source>
</reference>
<dbReference type="GO" id="GO:0000155">
    <property type="term" value="F:phosphorelay sensor kinase activity"/>
    <property type="evidence" value="ECO:0007669"/>
    <property type="project" value="InterPro"/>
</dbReference>
<dbReference type="SMART" id="SM00388">
    <property type="entry name" value="HisKA"/>
    <property type="match status" value="1"/>
</dbReference>
<dbReference type="Gene3D" id="1.10.287.130">
    <property type="match status" value="1"/>
</dbReference>
<comment type="catalytic activity">
    <reaction evidence="1">
        <text>ATP + protein L-histidine = ADP + protein N-phospho-L-histidine.</text>
        <dbReference type="EC" id="2.7.13.3"/>
    </reaction>
</comment>
<comment type="subcellular location">
    <subcellularLocation>
        <location evidence="2">Cell membrane</location>
    </subcellularLocation>
</comment>
<sequence length="83" mass="9223">MAAADPGPPAARDEPWPSAPEERLTRLVHDLRTPLTIVSGFADLLRRRSDLTEEQRAEYLTRLGDAATDLRAILDSERADRLG</sequence>
<evidence type="ECO:0000256" key="3">
    <source>
        <dbReference type="ARBA" id="ARBA00012438"/>
    </source>
</evidence>
<dbReference type="KEGG" id="parq:DSM112329_05148"/>
<dbReference type="EC" id="2.7.13.3" evidence="3"/>
<evidence type="ECO:0000313" key="6">
    <source>
        <dbReference type="EMBL" id="XAY08250.1"/>
    </source>
</evidence>
<dbReference type="CDD" id="cd00082">
    <property type="entry name" value="HisKA"/>
    <property type="match status" value="1"/>
</dbReference>
<name>A0AAU7B304_9ACTN</name>
<feature type="compositionally biased region" description="Basic and acidic residues" evidence="4">
    <location>
        <begin position="11"/>
        <end position="21"/>
    </location>
</feature>
<feature type="region of interest" description="Disordered" evidence="4">
    <location>
        <begin position="1"/>
        <end position="21"/>
    </location>
</feature>
<dbReference type="SUPFAM" id="SSF47384">
    <property type="entry name" value="Homodimeric domain of signal transducing histidine kinase"/>
    <property type="match status" value="1"/>
</dbReference>
<dbReference type="InterPro" id="IPR036097">
    <property type="entry name" value="HisK_dim/P_sf"/>
</dbReference>
<evidence type="ECO:0000256" key="1">
    <source>
        <dbReference type="ARBA" id="ARBA00000085"/>
    </source>
</evidence>
<feature type="domain" description="Signal transduction histidine kinase dimerisation/phosphoacceptor" evidence="5">
    <location>
        <begin position="19"/>
        <end position="82"/>
    </location>
</feature>
<dbReference type="Pfam" id="PF00512">
    <property type="entry name" value="HisKA"/>
    <property type="match status" value="1"/>
</dbReference>
<evidence type="ECO:0000259" key="5">
    <source>
        <dbReference type="SMART" id="SM00388"/>
    </source>
</evidence>